<keyword evidence="4" id="KW-0460">Magnesium</keyword>
<dbReference type="HAMAP" id="MF_00211">
    <property type="entry name" value="TrpD"/>
    <property type="match status" value="1"/>
</dbReference>
<keyword evidence="4" id="KW-0057">Aromatic amino acid biosynthesis</keyword>
<feature type="binding site" evidence="4">
    <location>
        <position position="230"/>
    </location>
    <ligand>
        <name>Mg(2+)</name>
        <dbReference type="ChEBI" id="CHEBI:18420"/>
        <label>1</label>
    </ligand>
</feature>
<evidence type="ECO:0000259" key="6">
    <source>
        <dbReference type="Pfam" id="PF02885"/>
    </source>
</evidence>
<dbReference type="PANTHER" id="PTHR43285">
    <property type="entry name" value="ANTHRANILATE PHOSPHORIBOSYLTRANSFERASE"/>
    <property type="match status" value="1"/>
</dbReference>
<evidence type="ECO:0000313" key="7">
    <source>
        <dbReference type="EMBL" id="KAF0807347.1"/>
    </source>
</evidence>
<name>A0ABQ6YBE1_9GAMM</name>
<feature type="binding site" evidence="4">
    <location>
        <position position="84"/>
    </location>
    <ligand>
        <name>5-phospho-alpha-D-ribose 1-diphosphate</name>
        <dbReference type="ChEBI" id="CHEBI:58017"/>
    </ligand>
</feature>
<gene>
    <name evidence="4" type="primary">trpD</name>
    <name evidence="7" type="ORF">A6D6_00899</name>
</gene>
<dbReference type="Proteomes" id="UP000771797">
    <property type="component" value="Unassembled WGS sequence"/>
</dbReference>
<evidence type="ECO:0000313" key="8">
    <source>
        <dbReference type="Proteomes" id="UP000771797"/>
    </source>
</evidence>
<keyword evidence="3 4" id="KW-0822">Tryptophan biosynthesis</keyword>
<feature type="binding site" evidence="4">
    <location>
        <position position="84"/>
    </location>
    <ligand>
        <name>anthranilate</name>
        <dbReference type="ChEBI" id="CHEBI:16567"/>
        <label>1</label>
    </ligand>
</feature>
<comment type="cofactor">
    <cofactor evidence="4">
        <name>Mg(2+)</name>
        <dbReference type="ChEBI" id="CHEBI:18420"/>
    </cofactor>
    <text evidence="4">Binds 2 magnesium ions per monomer.</text>
</comment>
<dbReference type="Pfam" id="PF00591">
    <property type="entry name" value="Glycos_transf_3"/>
    <property type="match status" value="1"/>
</dbReference>
<keyword evidence="4" id="KW-0479">Metal-binding</keyword>
<accession>A0ABQ6YBE1</accession>
<dbReference type="InterPro" id="IPR005940">
    <property type="entry name" value="Anthranilate_Pribosyl_Tfrase"/>
</dbReference>
<dbReference type="Gene3D" id="3.40.1030.10">
    <property type="entry name" value="Nucleoside phosphorylase/phosphoribosyltransferase catalytic domain"/>
    <property type="match status" value="1"/>
</dbReference>
<feature type="binding site" evidence="4">
    <location>
        <begin position="94"/>
        <end position="97"/>
    </location>
    <ligand>
        <name>5-phospho-alpha-D-ribose 1-diphosphate</name>
        <dbReference type="ChEBI" id="CHEBI:58017"/>
    </ligand>
</feature>
<evidence type="ECO:0000256" key="2">
    <source>
        <dbReference type="ARBA" id="ARBA00022679"/>
    </source>
</evidence>
<dbReference type="InterPro" id="IPR017459">
    <property type="entry name" value="Glycosyl_Trfase_fam3_N_dom"/>
</dbReference>
<dbReference type="Pfam" id="PF02885">
    <property type="entry name" value="Glycos_trans_3N"/>
    <property type="match status" value="1"/>
</dbReference>
<feature type="domain" description="Glycosyl transferase family 3 N-terminal" evidence="6">
    <location>
        <begin position="6"/>
        <end position="66"/>
    </location>
</feature>
<evidence type="ECO:0000256" key="4">
    <source>
        <dbReference type="HAMAP-Rule" id="MF_00211"/>
    </source>
</evidence>
<dbReference type="InterPro" id="IPR035902">
    <property type="entry name" value="Nuc_phospho_transferase"/>
</dbReference>
<comment type="similarity">
    <text evidence="4">Belongs to the anthranilate phosphoribosyltransferase family.</text>
</comment>
<comment type="subunit">
    <text evidence="4">Homodimer.</text>
</comment>
<evidence type="ECO:0000259" key="5">
    <source>
        <dbReference type="Pfam" id="PF00591"/>
    </source>
</evidence>
<dbReference type="SUPFAM" id="SSF47648">
    <property type="entry name" value="Nucleoside phosphorylase/phosphoribosyltransferase N-terminal domain"/>
    <property type="match status" value="1"/>
</dbReference>
<protein>
    <recommendedName>
        <fullName evidence="4">Anthranilate phosphoribosyltransferase</fullName>
        <ecNumber evidence="4">2.4.2.18</ecNumber>
    </recommendedName>
</protein>
<dbReference type="SUPFAM" id="SSF52418">
    <property type="entry name" value="Nucleoside phosphorylase/phosphoribosyltransferase catalytic domain"/>
    <property type="match status" value="1"/>
</dbReference>
<proteinExistence type="inferred from homology"/>
<comment type="function">
    <text evidence="4">Catalyzes the transfer of the phosphoribosyl group of 5-phosphorylribose-1-pyrophosphate (PRPP) to anthranilate to yield N-(5'-phosphoribosyl)-anthranilate (PRA).</text>
</comment>
<dbReference type="NCBIfam" id="TIGR01245">
    <property type="entry name" value="trpD"/>
    <property type="match status" value="1"/>
</dbReference>
<keyword evidence="1 4" id="KW-0328">Glycosyltransferase</keyword>
<feature type="binding site" evidence="4">
    <location>
        <position position="96"/>
    </location>
    <ligand>
        <name>Mg(2+)</name>
        <dbReference type="ChEBI" id="CHEBI:18420"/>
        <label>1</label>
    </ligand>
</feature>
<feature type="binding site" evidence="4">
    <location>
        <position position="124"/>
    </location>
    <ligand>
        <name>5-phospho-alpha-D-ribose 1-diphosphate</name>
        <dbReference type="ChEBI" id="CHEBI:58017"/>
    </ligand>
</feature>
<dbReference type="InterPro" id="IPR036320">
    <property type="entry name" value="Glycosyl_Trfase_fam3_N_dom_sf"/>
</dbReference>
<keyword evidence="8" id="KW-1185">Reference proteome</keyword>
<feature type="binding site" evidence="4">
    <location>
        <begin position="112"/>
        <end position="120"/>
    </location>
    <ligand>
        <name>5-phospho-alpha-D-ribose 1-diphosphate</name>
        <dbReference type="ChEBI" id="CHEBI:58017"/>
    </ligand>
</feature>
<feature type="binding site" evidence="4">
    <location>
        <position position="170"/>
    </location>
    <ligand>
        <name>anthranilate</name>
        <dbReference type="ChEBI" id="CHEBI:16567"/>
        <label>2</label>
    </ligand>
</feature>
<reference evidence="7 8" key="1">
    <citation type="submission" date="2012-09" db="EMBL/GenBank/DDBJ databases">
        <title>Genome Sequence of alkane-degrading Bacterium Alcanivorax sp. 6-D-6.</title>
        <authorList>
            <person name="Lai Q."/>
            <person name="Shao Z."/>
        </authorList>
    </citation>
    <scope>NUCLEOTIDE SEQUENCE [LARGE SCALE GENOMIC DNA]</scope>
    <source>
        <strain evidence="7 8">6-D-6</strain>
    </source>
</reference>
<keyword evidence="2 4" id="KW-0808">Transferase</keyword>
<keyword evidence="4" id="KW-0028">Amino-acid biosynthesis</keyword>
<dbReference type="GO" id="GO:0016757">
    <property type="term" value="F:glycosyltransferase activity"/>
    <property type="evidence" value="ECO:0007669"/>
    <property type="project" value="UniProtKB-KW"/>
</dbReference>
<feature type="domain" description="Glycosyl transferase family 3" evidence="5">
    <location>
        <begin position="77"/>
        <end position="331"/>
    </location>
</feature>
<comment type="caution">
    <text evidence="7">The sequence shown here is derived from an EMBL/GenBank/DDBJ whole genome shotgun (WGS) entry which is preliminary data.</text>
</comment>
<dbReference type="InterPro" id="IPR000312">
    <property type="entry name" value="Glycosyl_Trfase_fam3"/>
</dbReference>
<feature type="binding site" evidence="4">
    <location>
        <position position="229"/>
    </location>
    <ligand>
        <name>Mg(2+)</name>
        <dbReference type="ChEBI" id="CHEBI:18420"/>
        <label>2</label>
    </ligand>
</feature>
<feature type="binding site" evidence="4">
    <location>
        <begin position="87"/>
        <end position="88"/>
    </location>
    <ligand>
        <name>5-phospho-alpha-D-ribose 1-diphosphate</name>
        <dbReference type="ChEBI" id="CHEBI:58017"/>
    </ligand>
</feature>
<comment type="caution">
    <text evidence="4">Lacks conserved residue(s) required for the propagation of feature annotation.</text>
</comment>
<organism evidence="7 8">
    <name type="scientific">Alcanivorax xiamenensis</name>
    <dbReference type="NCBI Taxonomy" id="1177156"/>
    <lineage>
        <taxon>Bacteria</taxon>
        <taxon>Pseudomonadati</taxon>
        <taxon>Pseudomonadota</taxon>
        <taxon>Gammaproteobacteria</taxon>
        <taxon>Oceanospirillales</taxon>
        <taxon>Alcanivoracaceae</taxon>
        <taxon>Alcanivorax</taxon>
    </lineage>
</organism>
<evidence type="ECO:0000256" key="3">
    <source>
        <dbReference type="ARBA" id="ARBA00022822"/>
    </source>
</evidence>
<evidence type="ECO:0000256" key="1">
    <source>
        <dbReference type="ARBA" id="ARBA00022676"/>
    </source>
</evidence>
<sequence>MSMNIQDALARVVDHIDLSTEEMREVMRQIMTGGATDAQIGGFLVGLRMKSESLDEITGAAMVMRELVKPVTIENRRHLVDIVGTGGDGANLFNVSSASAFVAAAAGCRVAKHGGRSVSSKSGSADLLEAAGVDLDLTPEQVAQCVDAVGVGFMFAPGHHSAMKYAIGPRKELGMRTLFNILGPMTNPAAVQRLVVGVFSDRLCRPMAEVMGRLGAEHVMVVHGHDGLDEITLAGRTHVAEFKDGEVREFQITPEDVGIESDSLVGLNVTDPKASLALIRDAFGKRTGPVSAKAADMVALNAGAAIYVSGVTRTLAEGVRMADDLIHNGEAAERMRELAQFCRALKAAD</sequence>
<dbReference type="PANTHER" id="PTHR43285:SF2">
    <property type="entry name" value="ANTHRANILATE PHOSPHORIBOSYLTRANSFERASE"/>
    <property type="match status" value="1"/>
</dbReference>
<comment type="pathway">
    <text evidence="4">Amino-acid biosynthesis; L-tryptophan biosynthesis; L-tryptophan from chorismate: step 2/5.</text>
</comment>
<dbReference type="EMBL" id="AQPF01000004">
    <property type="protein sequence ID" value="KAF0807347.1"/>
    <property type="molecule type" value="Genomic_DNA"/>
</dbReference>
<feature type="binding site" evidence="4">
    <location>
        <position position="230"/>
    </location>
    <ligand>
        <name>Mg(2+)</name>
        <dbReference type="ChEBI" id="CHEBI:18420"/>
        <label>2</label>
    </ligand>
</feature>
<dbReference type="EC" id="2.4.2.18" evidence="4"/>
<comment type="catalytic activity">
    <reaction evidence="4">
        <text>N-(5-phospho-beta-D-ribosyl)anthranilate + diphosphate = 5-phospho-alpha-D-ribose 1-diphosphate + anthranilate</text>
        <dbReference type="Rhea" id="RHEA:11768"/>
        <dbReference type="ChEBI" id="CHEBI:16567"/>
        <dbReference type="ChEBI" id="CHEBI:18277"/>
        <dbReference type="ChEBI" id="CHEBI:33019"/>
        <dbReference type="ChEBI" id="CHEBI:58017"/>
        <dbReference type="EC" id="2.4.2.18"/>
    </reaction>
</comment>
<dbReference type="Gene3D" id="1.20.970.10">
    <property type="entry name" value="Transferase, Pyrimidine Nucleoside Phosphorylase, Chain C"/>
    <property type="match status" value="1"/>
</dbReference>